<protein>
    <recommendedName>
        <fullName evidence="11">Seipin</fullName>
    </recommendedName>
</protein>
<comment type="caution">
    <text evidence="9">The sequence shown here is derived from an EMBL/GenBank/DDBJ whole genome shotgun (WGS) entry which is preliminary data.</text>
</comment>
<feature type="region of interest" description="Disordered" evidence="7">
    <location>
        <begin position="1"/>
        <end position="160"/>
    </location>
</feature>
<organism evidence="9 10">
    <name type="scientific">Deinandra increscens subsp. villosa</name>
    <dbReference type="NCBI Taxonomy" id="3103831"/>
    <lineage>
        <taxon>Eukaryota</taxon>
        <taxon>Viridiplantae</taxon>
        <taxon>Streptophyta</taxon>
        <taxon>Embryophyta</taxon>
        <taxon>Tracheophyta</taxon>
        <taxon>Spermatophyta</taxon>
        <taxon>Magnoliopsida</taxon>
        <taxon>eudicotyledons</taxon>
        <taxon>Gunneridae</taxon>
        <taxon>Pentapetalae</taxon>
        <taxon>asterids</taxon>
        <taxon>campanulids</taxon>
        <taxon>Asterales</taxon>
        <taxon>Asteraceae</taxon>
        <taxon>Asteroideae</taxon>
        <taxon>Heliantheae alliance</taxon>
        <taxon>Madieae</taxon>
        <taxon>Madiinae</taxon>
        <taxon>Deinandra</taxon>
    </lineage>
</organism>
<sequence>MEQQQSVLEEFPFVDSSNSFEESSQSVSSFDPVSNFSKKDEVPITFISDHSPDSPSSPSSSGLRHRQLASSSRSSKQIHQSQFFRNNPDGLIDLIDFDPHPRSSNSKNGGGGDGGDGDGGRLYDETDEISTITSVSGSEGFNEESVTVNSPNSANSANSANSDPDLVNMLIELVIEVITFQTKLLAKSVKFSLQLIRSFHMLLNSPNSLNSLNDPYEIIRFMISYMQGNIVAIWGICYSSFVKLIDNIWFQNQNRESVSKLCVRIGWGMLWLGYFGFVLVCLSVPAFVFSGVVMKWIVEEPVEITGQLVFDYTKDSPVAFVSVISCPESCSLVQNRKDEIGSLGEARVVPLDHELIATVSLVLPESDYNRNLGIFQVRVDFLSSDGKLLATTRKPCMLQYKSDPIRLMSAFVNLASVLTGYSSETQTLDIKFNGYTETDIPLSCSRVVIEQRAEFPKGAGVPEIYSASLKLESQLPFLKRMLWYWKGLIYMWISLTMFITELLIMLLCCTRVMFPWVRRVGGSSVNNATPDTSSG</sequence>
<keyword evidence="10" id="KW-1185">Reference proteome</keyword>
<reference evidence="9 10" key="1">
    <citation type="submission" date="2024-04" db="EMBL/GenBank/DDBJ databases">
        <title>The reference genome of an endangered Asteraceae, Deinandra increscens subsp. villosa, native to the Central Coast of California.</title>
        <authorList>
            <person name="Guilliams M."/>
            <person name="Hasenstab-Lehman K."/>
            <person name="Meyer R."/>
            <person name="Mcevoy S."/>
        </authorList>
    </citation>
    <scope>NUCLEOTIDE SEQUENCE [LARGE SCALE GENOMIC DNA]</scope>
    <source>
        <tissue evidence="9">Leaf</tissue>
    </source>
</reference>
<dbReference type="Proteomes" id="UP001408789">
    <property type="component" value="Unassembled WGS sequence"/>
</dbReference>
<evidence type="ECO:0000313" key="9">
    <source>
        <dbReference type="EMBL" id="KAK9064303.1"/>
    </source>
</evidence>
<gene>
    <name evidence="9" type="ORF">SSX86_015683</name>
</gene>
<keyword evidence="2 8" id="KW-0812">Transmembrane</keyword>
<name>A0AAP0GUX6_9ASTR</name>
<dbReference type="AlphaFoldDB" id="A0AAP0GUX6"/>
<feature type="transmembrane region" description="Helical" evidence="8">
    <location>
        <begin position="489"/>
        <end position="514"/>
    </location>
</feature>
<keyword evidence="6 8" id="KW-0472">Membrane</keyword>
<dbReference type="GO" id="GO:0006629">
    <property type="term" value="P:lipid metabolic process"/>
    <property type="evidence" value="ECO:0007669"/>
    <property type="project" value="UniProtKB-KW"/>
</dbReference>
<keyword evidence="4 8" id="KW-1133">Transmembrane helix</keyword>
<feature type="compositionally biased region" description="Low complexity" evidence="7">
    <location>
        <begin position="15"/>
        <end position="35"/>
    </location>
</feature>
<evidence type="ECO:0000256" key="5">
    <source>
        <dbReference type="ARBA" id="ARBA00023098"/>
    </source>
</evidence>
<accession>A0AAP0GUX6</accession>
<feature type="compositionally biased region" description="Polar residues" evidence="7">
    <location>
        <begin position="129"/>
        <end position="148"/>
    </location>
</feature>
<feature type="compositionally biased region" description="Low complexity" evidence="7">
    <location>
        <begin position="70"/>
        <end position="82"/>
    </location>
</feature>
<comment type="subcellular location">
    <subcellularLocation>
        <location evidence="1">Endoplasmic reticulum membrane</location>
        <topology evidence="1">Multi-pass membrane protein</topology>
    </subcellularLocation>
</comment>
<dbReference type="EMBL" id="JBCNJP010000017">
    <property type="protein sequence ID" value="KAK9064303.1"/>
    <property type="molecule type" value="Genomic_DNA"/>
</dbReference>
<evidence type="ECO:0000256" key="6">
    <source>
        <dbReference type="ARBA" id="ARBA00023136"/>
    </source>
</evidence>
<dbReference type="CDD" id="cd23995">
    <property type="entry name" value="Seipin_BSCL2_like"/>
    <property type="match status" value="1"/>
</dbReference>
<feature type="compositionally biased region" description="Low complexity" evidence="7">
    <location>
        <begin position="149"/>
        <end position="160"/>
    </location>
</feature>
<evidence type="ECO:0000256" key="7">
    <source>
        <dbReference type="SAM" id="MobiDB-lite"/>
    </source>
</evidence>
<dbReference type="GO" id="GO:0140042">
    <property type="term" value="P:lipid droplet formation"/>
    <property type="evidence" value="ECO:0007669"/>
    <property type="project" value="UniProtKB-ARBA"/>
</dbReference>
<keyword evidence="3" id="KW-0256">Endoplasmic reticulum</keyword>
<dbReference type="GO" id="GO:0005789">
    <property type="term" value="C:endoplasmic reticulum membrane"/>
    <property type="evidence" value="ECO:0007669"/>
    <property type="project" value="UniProtKB-SubCell"/>
</dbReference>
<feature type="transmembrane region" description="Helical" evidence="8">
    <location>
        <begin position="230"/>
        <end position="250"/>
    </location>
</feature>
<evidence type="ECO:0000256" key="8">
    <source>
        <dbReference type="SAM" id="Phobius"/>
    </source>
</evidence>
<evidence type="ECO:0000256" key="1">
    <source>
        <dbReference type="ARBA" id="ARBA00004477"/>
    </source>
</evidence>
<evidence type="ECO:0000256" key="4">
    <source>
        <dbReference type="ARBA" id="ARBA00022989"/>
    </source>
</evidence>
<proteinExistence type="predicted"/>
<evidence type="ECO:0000313" key="10">
    <source>
        <dbReference type="Proteomes" id="UP001408789"/>
    </source>
</evidence>
<keyword evidence="5" id="KW-0443">Lipid metabolism</keyword>
<dbReference type="InterPro" id="IPR009617">
    <property type="entry name" value="Seipin"/>
</dbReference>
<dbReference type="Pfam" id="PF06775">
    <property type="entry name" value="Seipin"/>
    <property type="match status" value="1"/>
</dbReference>
<evidence type="ECO:0000256" key="2">
    <source>
        <dbReference type="ARBA" id="ARBA00022692"/>
    </source>
</evidence>
<dbReference type="PANTHER" id="PTHR21212:SF8">
    <property type="entry name" value="SEIPIN FAMILY-RELATED"/>
    <property type="match status" value="1"/>
</dbReference>
<evidence type="ECO:0008006" key="11">
    <source>
        <dbReference type="Google" id="ProtNLM"/>
    </source>
</evidence>
<dbReference type="PANTHER" id="PTHR21212">
    <property type="entry name" value="BERNARDINELLI-SEIP CONGENITAL LIPODYSTROPHY 2 HOMOLOG BSCL2 PROTEIN"/>
    <property type="match status" value="1"/>
</dbReference>
<feature type="transmembrane region" description="Helical" evidence="8">
    <location>
        <begin position="270"/>
        <end position="293"/>
    </location>
</feature>
<evidence type="ECO:0000256" key="3">
    <source>
        <dbReference type="ARBA" id="ARBA00022824"/>
    </source>
</evidence>